<proteinExistence type="predicted"/>
<evidence type="ECO:0000256" key="1">
    <source>
        <dbReference type="SAM" id="Phobius"/>
    </source>
</evidence>
<dbReference type="Proteomes" id="UP000092460">
    <property type="component" value="Unassembled WGS sequence"/>
</dbReference>
<name>A0A1B0AZ56_9MUSC</name>
<reference evidence="3" key="1">
    <citation type="submission" date="2015-01" db="EMBL/GenBank/DDBJ databases">
        <authorList>
            <person name="Aksoy S."/>
            <person name="Warren W."/>
            <person name="Wilson R.K."/>
        </authorList>
    </citation>
    <scope>NUCLEOTIDE SEQUENCE [LARGE SCALE GENOMIC DNA]</scope>
    <source>
        <strain evidence="3">IAEA</strain>
    </source>
</reference>
<keyword evidence="3" id="KW-1185">Reference proteome</keyword>
<protein>
    <submittedName>
        <fullName evidence="2">Uncharacterized protein</fullName>
    </submittedName>
</protein>
<dbReference type="AlphaFoldDB" id="A0A1B0AZ56"/>
<dbReference type="EMBL" id="JXJN01006180">
    <property type="status" value="NOT_ANNOTATED_CDS"/>
    <property type="molecule type" value="Genomic_DNA"/>
</dbReference>
<accession>A0A1B0AZ56</accession>
<organism evidence="2 3">
    <name type="scientific">Glossina palpalis gambiensis</name>
    <dbReference type="NCBI Taxonomy" id="67801"/>
    <lineage>
        <taxon>Eukaryota</taxon>
        <taxon>Metazoa</taxon>
        <taxon>Ecdysozoa</taxon>
        <taxon>Arthropoda</taxon>
        <taxon>Hexapoda</taxon>
        <taxon>Insecta</taxon>
        <taxon>Pterygota</taxon>
        <taxon>Neoptera</taxon>
        <taxon>Endopterygota</taxon>
        <taxon>Diptera</taxon>
        <taxon>Brachycera</taxon>
        <taxon>Muscomorpha</taxon>
        <taxon>Hippoboscoidea</taxon>
        <taxon>Glossinidae</taxon>
        <taxon>Glossina</taxon>
    </lineage>
</organism>
<feature type="transmembrane region" description="Helical" evidence="1">
    <location>
        <begin position="34"/>
        <end position="54"/>
    </location>
</feature>
<evidence type="ECO:0000313" key="3">
    <source>
        <dbReference type="Proteomes" id="UP000092460"/>
    </source>
</evidence>
<dbReference type="VEuPathDB" id="VectorBase:GPPI013569"/>
<evidence type="ECO:0000313" key="2">
    <source>
        <dbReference type="EnsemblMetazoa" id="GPPI013569-PA"/>
    </source>
</evidence>
<sequence>MYSTTLIAVFTAALQVENMNNEQKTSFYNDGDNMVVEIIYMKIVMIMTAVIINCDNNDDKRFFLQTLCSVKSVKFCLLHFLFPLKAFSIVFDAQIFSKSSSYCAQRSHEHIEINKIIKVINFKENRRKHQHAVLSMPSECEPGEQ</sequence>
<keyword evidence="1" id="KW-0812">Transmembrane</keyword>
<dbReference type="EnsemblMetazoa" id="GPPI013569-RA">
    <property type="protein sequence ID" value="GPPI013569-PA"/>
    <property type="gene ID" value="GPPI013569"/>
</dbReference>
<keyword evidence="1" id="KW-0472">Membrane</keyword>
<keyword evidence="1" id="KW-1133">Transmembrane helix</keyword>
<reference evidence="2" key="2">
    <citation type="submission" date="2020-05" db="UniProtKB">
        <authorList>
            <consortium name="EnsemblMetazoa"/>
        </authorList>
    </citation>
    <scope>IDENTIFICATION</scope>
    <source>
        <strain evidence="2">IAEA</strain>
    </source>
</reference>